<dbReference type="Pfam" id="PF01757">
    <property type="entry name" value="Acyl_transf_3"/>
    <property type="match status" value="1"/>
</dbReference>
<gene>
    <name evidence="3" type="ORF">CEN44_04685</name>
</gene>
<dbReference type="InterPro" id="IPR050879">
    <property type="entry name" value="Acyltransferase_3"/>
</dbReference>
<protein>
    <submittedName>
        <fullName evidence="3">Acyltransferase</fullName>
    </submittedName>
</protein>
<evidence type="ECO:0000259" key="2">
    <source>
        <dbReference type="Pfam" id="PF01757"/>
    </source>
</evidence>
<dbReference type="EMBL" id="NRQW01000092">
    <property type="protein sequence ID" value="PLZ92938.1"/>
    <property type="molecule type" value="Genomic_DNA"/>
</dbReference>
<feature type="transmembrane region" description="Helical" evidence="1">
    <location>
        <begin position="94"/>
        <end position="116"/>
    </location>
</feature>
<feature type="transmembrane region" description="Helical" evidence="1">
    <location>
        <begin position="188"/>
        <end position="209"/>
    </location>
</feature>
<feature type="transmembrane region" description="Helical" evidence="1">
    <location>
        <begin position="311"/>
        <end position="337"/>
    </location>
</feature>
<feature type="transmembrane region" description="Helical" evidence="1">
    <location>
        <begin position="215"/>
        <end position="234"/>
    </location>
</feature>
<comment type="caution">
    <text evidence="3">The sequence shown here is derived from an EMBL/GenBank/DDBJ whole genome shotgun (WGS) entry which is preliminary data.</text>
</comment>
<feature type="transmembrane region" description="Helical" evidence="1">
    <location>
        <begin position="246"/>
        <end position="262"/>
    </location>
</feature>
<keyword evidence="1" id="KW-1133">Transmembrane helix</keyword>
<keyword evidence="3" id="KW-0012">Acyltransferase</keyword>
<keyword evidence="1" id="KW-0812">Transmembrane</keyword>
<keyword evidence="1" id="KW-0472">Membrane</keyword>
<evidence type="ECO:0000313" key="3">
    <source>
        <dbReference type="EMBL" id="PLZ92938.1"/>
    </source>
</evidence>
<dbReference type="Proteomes" id="UP000235036">
    <property type="component" value="Unassembled WGS sequence"/>
</dbReference>
<name>A0A2N6K705_FISMU</name>
<dbReference type="GO" id="GO:0016747">
    <property type="term" value="F:acyltransferase activity, transferring groups other than amino-acyl groups"/>
    <property type="evidence" value="ECO:0007669"/>
    <property type="project" value="InterPro"/>
</dbReference>
<feature type="transmembrane region" description="Helical" evidence="1">
    <location>
        <begin position="268"/>
        <end position="290"/>
    </location>
</feature>
<evidence type="ECO:0000313" key="4">
    <source>
        <dbReference type="Proteomes" id="UP000235036"/>
    </source>
</evidence>
<dbReference type="RefSeq" id="WP_016867839.1">
    <property type="nucleotide sequence ID" value="NZ_CAWNVR010000073.1"/>
</dbReference>
<dbReference type="PANTHER" id="PTHR23028">
    <property type="entry name" value="ACETYLTRANSFERASE"/>
    <property type="match status" value="1"/>
</dbReference>
<accession>A0A2N6K705</accession>
<feature type="transmembrane region" description="Helical" evidence="1">
    <location>
        <begin position="349"/>
        <end position="370"/>
    </location>
</feature>
<reference evidence="3 4" key="1">
    <citation type="submission" date="2017-08" db="EMBL/GenBank/DDBJ databases">
        <title>Genomes of Fischerella (Mastigocladus) sp. strains.</title>
        <authorList>
            <person name="Miller S.R."/>
        </authorList>
    </citation>
    <scope>NUCLEOTIDE SEQUENCE [LARGE SCALE GENOMIC DNA]</scope>
    <source>
        <strain evidence="3 4">CCMEE 5323</strain>
    </source>
</reference>
<evidence type="ECO:0000256" key="1">
    <source>
        <dbReference type="SAM" id="Phobius"/>
    </source>
</evidence>
<keyword evidence="3" id="KW-0808">Transferase</keyword>
<feature type="domain" description="Acyltransferase 3" evidence="2">
    <location>
        <begin position="13"/>
        <end position="367"/>
    </location>
</feature>
<organism evidence="3 4">
    <name type="scientific">Fischerella muscicola CCMEE 5323</name>
    <dbReference type="NCBI Taxonomy" id="2019572"/>
    <lineage>
        <taxon>Bacteria</taxon>
        <taxon>Bacillati</taxon>
        <taxon>Cyanobacteriota</taxon>
        <taxon>Cyanophyceae</taxon>
        <taxon>Nostocales</taxon>
        <taxon>Hapalosiphonaceae</taxon>
        <taxon>Fischerella</taxon>
    </lineage>
</organism>
<proteinExistence type="predicted"/>
<feature type="transmembrane region" description="Helical" evidence="1">
    <location>
        <begin position="51"/>
        <end position="73"/>
    </location>
</feature>
<sequence length="389" mass="44492">MTEIIKNKKLHLHYLDGLRGLAALYVLFVHIEPSMGEELPFCLNIFQLMMRYGRISVVVFIVLSGYGLMLSVVRSQSNYISGGFIGYIKRRAWRILPAYYATLILCIILAIGIRLVENFTSFQWAYIPVFQPFSPYFSFSDLVYHLLLINNINSDISGSINPPLWTVATEWQLYFFFPLLLLPIWRRFGLLTVVISACLIGLIPLYLLNGLFESASPWFLGVFAIGMTAAEIGFSQKPKLITFRNLLPWDQLAIVFTVVAFLTEWRRLGLHIWISEYLFGMATACLFIYCTQLVIDGKKLPRILQVFEHPLAIALGTFSYSLYLTHGPVLALVSRFLLSLHIPPTKYAVALYVLGVAASLIFAYLFYLVFERPFMSSFLKRRKVKDVVI</sequence>
<feature type="transmembrane region" description="Helical" evidence="1">
    <location>
        <begin position="163"/>
        <end position="181"/>
    </location>
</feature>
<dbReference type="InterPro" id="IPR002656">
    <property type="entry name" value="Acyl_transf_3_dom"/>
</dbReference>
<feature type="transmembrane region" description="Helical" evidence="1">
    <location>
        <begin position="12"/>
        <end position="31"/>
    </location>
</feature>
<keyword evidence="4" id="KW-1185">Reference proteome</keyword>
<dbReference type="AlphaFoldDB" id="A0A2N6K705"/>